<protein>
    <submittedName>
        <fullName evidence="3">Helix-turn-helix transcriptional regulator</fullName>
    </submittedName>
</protein>
<dbReference type="PANTHER" id="PTHR46558:SF4">
    <property type="entry name" value="DNA-BIDING PHAGE PROTEIN"/>
    <property type="match status" value="1"/>
</dbReference>
<dbReference type="Pfam" id="PF01381">
    <property type="entry name" value="HTH_3"/>
    <property type="match status" value="1"/>
</dbReference>
<dbReference type="EMBL" id="JBCNVT010000001">
    <property type="protein sequence ID" value="MEO5285405.1"/>
    <property type="molecule type" value="Genomic_DNA"/>
</dbReference>
<dbReference type="SUPFAM" id="SSF47413">
    <property type="entry name" value="lambda repressor-like DNA-binding domains"/>
    <property type="match status" value="1"/>
</dbReference>
<comment type="caution">
    <text evidence="3">The sequence shown here is derived from an EMBL/GenBank/DDBJ whole genome shotgun (WGS) entry which is preliminary data.</text>
</comment>
<evidence type="ECO:0000313" key="4">
    <source>
        <dbReference type="Proteomes" id="UP001456307"/>
    </source>
</evidence>
<feature type="domain" description="HTH cro/C1-type" evidence="2">
    <location>
        <begin position="10"/>
        <end position="64"/>
    </location>
</feature>
<proteinExistence type="predicted"/>
<dbReference type="RefSeq" id="WP_347985255.1">
    <property type="nucleotide sequence ID" value="NZ_JBCNVT010000001.1"/>
</dbReference>
<dbReference type="PANTHER" id="PTHR46558">
    <property type="entry name" value="TRACRIPTIONAL REGULATORY PROTEIN-RELATED-RELATED"/>
    <property type="match status" value="1"/>
</dbReference>
<organism evidence="3 4">
    <name type="scientific">Limosilactobacillus allomucosae</name>
    <dbReference type="NCBI Taxonomy" id="3142938"/>
    <lineage>
        <taxon>Bacteria</taxon>
        <taxon>Bacillati</taxon>
        <taxon>Bacillota</taxon>
        <taxon>Bacilli</taxon>
        <taxon>Lactobacillales</taxon>
        <taxon>Lactobacillaceae</taxon>
        <taxon>Limosilactobacillus</taxon>
    </lineage>
</organism>
<dbReference type="InterPro" id="IPR010982">
    <property type="entry name" value="Lambda_DNA-bd_dom_sf"/>
</dbReference>
<evidence type="ECO:0000259" key="2">
    <source>
        <dbReference type="PROSITE" id="PS50943"/>
    </source>
</evidence>
<gene>
    <name evidence="3" type="ORF">AAVZ08_01975</name>
</gene>
<name>A0ABV0I2N2_9LACO</name>
<keyword evidence="1" id="KW-0238">DNA-binding</keyword>
<reference evidence="3 4" key="1">
    <citation type="submission" date="2024-04" db="EMBL/GenBank/DDBJ databases">
        <title>Limosilactobacillus allomucosae sp. nov., a novel species isolated from wild boar faecal samples as potential probiotics for domestic pigs.</title>
        <authorList>
            <person name="Chen B."/>
        </authorList>
    </citation>
    <scope>NUCLEOTIDE SEQUENCE [LARGE SCALE GENOMIC DNA]</scope>
    <source>
        <strain evidence="3 4">WILCCON 0055</strain>
    </source>
</reference>
<evidence type="ECO:0000256" key="1">
    <source>
        <dbReference type="ARBA" id="ARBA00023125"/>
    </source>
</evidence>
<accession>A0ABV0I2N2</accession>
<sequence>MDQVTLGSTIKDIRARLGIDQSQLADMLGVTTSTISRWENNESVPRVKKLKQIAQIGHISVEELQYSTVDNTINQIAEKLSGMVMQTLDPVPQNLFNEVHMHVALSAAKDSDEYIFKKFAYRFLKIIYSDKYMEHVKIDSKQNGIVGINYCAAQVIQIAKKLNIQAYQTQLLYDLFVREAEAHFAEETRTNEGLFNLAMFSVEDIYATKIPKLLHGEHQNDGNSVELPNSINKKYLQELEKILENCENEIYRLGVKYGIYKDDE</sequence>
<evidence type="ECO:0000313" key="3">
    <source>
        <dbReference type="EMBL" id="MEO5285405.1"/>
    </source>
</evidence>
<dbReference type="InterPro" id="IPR001387">
    <property type="entry name" value="Cro/C1-type_HTH"/>
</dbReference>
<dbReference type="PROSITE" id="PS50943">
    <property type="entry name" value="HTH_CROC1"/>
    <property type="match status" value="1"/>
</dbReference>
<dbReference type="Proteomes" id="UP001456307">
    <property type="component" value="Unassembled WGS sequence"/>
</dbReference>
<dbReference type="SMART" id="SM00530">
    <property type="entry name" value="HTH_XRE"/>
    <property type="match status" value="1"/>
</dbReference>
<dbReference type="CDD" id="cd00093">
    <property type="entry name" value="HTH_XRE"/>
    <property type="match status" value="1"/>
</dbReference>
<dbReference type="Gene3D" id="1.10.260.40">
    <property type="entry name" value="lambda repressor-like DNA-binding domains"/>
    <property type="match status" value="1"/>
</dbReference>
<keyword evidence="4" id="KW-1185">Reference proteome</keyword>